<evidence type="ECO:0000256" key="4">
    <source>
        <dbReference type="ARBA" id="ARBA00022989"/>
    </source>
</evidence>
<reference evidence="8 9" key="1">
    <citation type="submission" date="2020-08" db="EMBL/GenBank/DDBJ databases">
        <title>Edaphobacter telluris sp. nov. and Acidobacterium dinghuensis sp. nov., two acidobacteria isolated from forest soil.</title>
        <authorList>
            <person name="Fu J."/>
            <person name="Qiu L."/>
        </authorList>
    </citation>
    <scope>NUCLEOTIDE SEQUENCE [LARGE SCALE GENOMIC DNA]</scope>
    <source>
        <strain evidence="8">4Y35</strain>
    </source>
</reference>
<dbReference type="InterPro" id="IPR042094">
    <property type="entry name" value="T2SS_GspF_sf"/>
</dbReference>
<accession>A0A7G8BK11</accession>
<dbReference type="GO" id="GO:0005886">
    <property type="term" value="C:plasma membrane"/>
    <property type="evidence" value="ECO:0007669"/>
    <property type="project" value="UniProtKB-SubCell"/>
</dbReference>
<keyword evidence="9" id="KW-1185">Reference proteome</keyword>
<keyword evidence="2" id="KW-1003">Cell membrane</keyword>
<evidence type="ECO:0000259" key="7">
    <source>
        <dbReference type="Pfam" id="PF00482"/>
    </source>
</evidence>
<dbReference type="InterPro" id="IPR018076">
    <property type="entry name" value="T2SS_GspF_dom"/>
</dbReference>
<keyword evidence="3 6" id="KW-0812">Transmembrane</keyword>
<feature type="transmembrane region" description="Helical" evidence="6">
    <location>
        <begin position="120"/>
        <end position="139"/>
    </location>
</feature>
<feature type="domain" description="Type II secretion system protein GspF" evidence="7">
    <location>
        <begin position="157"/>
        <end position="281"/>
    </location>
</feature>
<feature type="transmembrane region" description="Helical" evidence="6">
    <location>
        <begin position="91"/>
        <end position="114"/>
    </location>
</feature>
<evidence type="ECO:0000256" key="6">
    <source>
        <dbReference type="SAM" id="Phobius"/>
    </source>
</evidence>
<evidence type="ECO:0000256" key="2">
    <source>
        <dbReference type="ARBA" id="ARBA00022475"/>
    </source>
</evidence>
<dbReference type="PANTHER" id="PTHR35007">
    <property type="entry name" value="INTEGRAL MEMBRANE PROTEIN-RELATED"/>
    <property type="match status" value="1"/>
</dbReference>
<evidence type="ECO:0000313" key="9">
    <source>
        <dbReference type="Proteomes" id="UP000515312"/>
    </source>
</evidence>
<dbReference type="PANTHER" id="PTHR35007:SF1">
    <property type="entry name" value="PILUS ASSEMBLY PROTEIN"/>
    <property type="match status" value="1"/>
</dbReference>
<dbReference type="EMBL" id="CP060394">
    <property type="protein sequence ID" value="QNI32881.1"/>
    <property type="molecule type" value="Genomic_DNA"/>
</dbReference>
<proteinExistence type="predicted"/>
<feature type="transmembrane region" description="Helical" evidence="6">
    <location>
        <begin position="6"/>
        <end position="27"/>
    </location>
</feature>
<keyword evidence="4 6" id="KW-1133">Transmembrane helix</keyword>
<feature type="transmembrane region" description="Helical" evidence="6">
    <location>
        <begin position="265"/>
        <end position="285"/>
    </location>
</feature>
<dbReference type="KEGG" id="adin:H7849_02475"/>
<comment type="subcellular location">
    <subcellularLocation>
        <location evidence="1">Cell membrane</location>
        <topology evidence="1">Multi-pass membrane protein</topology>
    </subcellularLocation>
</comment>
<evidence type="ECO:0000256" key="1">
    <source>
        <dbReference type="ARBA" id="ARBA00004651"/>
    </source>
</evidence>
<gene>
    <name evidence="8" type="ORF">H7849_02475</name>
</gene>
<dbReference type="AlphaFoldDB" id="A0A7G8BK11"/>
<keyword evidence="5 6" id="KW-0472">Membrane</keyword>
<organism evidence="8 9">
    <name type="scientific">Alloacidobacterium dinghuense</name>
    <dbReference type="NCBI Taxonomy" id="2763107"/>
    <lineage>
        <taxon>Bacteria</taxon>
        <taxon>Pseudomonadati</taxon>
        <taxon>Acidobacteriota</taxon>
        <taxon>Terriglobia</taxon>
        <taxon>Terriglobales</taxon>
        <taxon>Acidobacteriaceae</taxon>
        <taxon>Alloacidobacterium</taxon>
    </lineage>
</organism>
<name>A0A7G8BK11_9BACT</name>
<dbReference type="Pfam" id="PF00482">
    <property type="entry name" value="T2SSF"/>
    <property type="match status" value="1"/>
</dbReference>
<protein>
    <submittedName>
        <fullName evidence="8">Type II secretion system F family protein</fullName>
    </submittedName>
</protein>
<evidence type="ECO:0000313" key="8">
    <source>
        <dbReference type="EMBL" id="QNI32881.1"/>
    </source>
</evidence>
<dbReference type="Proteomes" id="UP000515312">
    <property type="component" value="Chromosome"/>
</dbReference>
<evidence type="ECO:0000256" key="5">
    <source>
        <dbReference type="ARBA" id="ARBA00023136"/>
    </source>
</evidence>
<feature type="transmembrane region" description="Helical" evidence="6">
    <location>
        <begin position="297"/>
        <end position="316"/>
    </location>
</feature>
<dbReference type="Gene3D" id="1.20.81.30">
    <property type="entry name" value="Type II secretion system (T2SS), domain F"/>
    <property type="match status" value="1"/>
</dbReference>
<sequence>MLLPLLIVFSCVFLVLVMVLVGGGVGVSKEAKQTLAVLESTLAVEKPVIVKDQIVDIRKQELFSAVPWINRWLLKLDLAPRLSRLLYQADLKWTAGTLILMSVVCFAASGYLMYLRTGGAILSLLIGLLFGCGPIAYVLHKRHRRFGKFEQELPEALDMMVSALRVGQSLISALDLVAKESPDPVGTEFRICCEEQNYGLELRTALSNLTSRVPIQDLNMMATAILIQKETGGNLAEVLDKVSHVIRERFRMRRQIRVHTAQGRMTGWILSFLPVVLGLALYMVNPETMSILWKRPIGIKLLYASGSMTLIGALIIRKIVRMDV</sequence>
<evidence type="ECO:0000256" key="3">
    <source>
        <dbReference type="ARBA" id="ARBA00022692"/>
    </source>
</evidence>